<gene>
    <name evidence="1" type="ORF">D7Z94_24970</name>
</gene>
<dbReference type="Proteomes" id="UP000276603">
    <property type="component" value="Unassembled WGS sequence"/>
</dbReference>
<organism evidence="1 2">
    <name type="scientific">Ulvibacterium marinum</name>
    <dbReference type="NCBI Taxonomy" id="2419782"/>
    <lineage>
        <taxon>Bacteria</taxon>
        <taxon>Pseudomonadati</taxon>
        <taxon>Bacteroidota</taxon>
        <taxon>Flavobacteriia</taxon>
        <taxon>Flavobacteriales</taxon>
        <taxon>Flavobacteriaceae</taxon>
        <taxon>Ulvibacterium</taxon>
    </lineage>
</organism>
<name>A0A3B0BV99_9FLAO</name>
<protein>
    <submittedName>
        <fullName evidence="1">Uncharacterized protein</fullName>
    </submittedName>
</protein>
<evidence type="ECO:0000313" key="1">
    <source>
        <dbReference type="EMBL" id="RKN75917.1"/>
    </source>
</evidence>
<keyword evidence="2" id="KW-1185">Reference proteome</keyword>
<proteinExistence type="predicted"/>
<dbReference type="AlphaFoldDB" id="A0A3B0BV99"/>
<comment type="caution">
    <text evidence="1">The sequence shown here is derived from an EMBL/GenBank/DDBJ whole genome shotgun (WGS) entry which is preliminary data.</text>
</comment>
<evidence type="ECO:0000313" key="2">
    <source>
        <dbReference type="Proteomes" id="UP000276603"/>
    </source>
</evidence>
<dbReference type="EMBL" id="RBCJ01000007">
    <property type="protein sequence ID" value="RKN75917.1"/>
    <property type="molecule type" value="Genomic_DNA"/>
</dbReference>
<accession>A0A3B0BV99</accession>
<reference evidence="1 2" key="1">
    <citation type="submission" date="2018-10" db="EMBL/GenBank/DDBJ databases">
        <title>Ulvibacterium marinum gen. nov., sp. nov., a novel marine bacterium of the family Flavobacteriaceae, isolated from a culture of the green alga Ulva prolifera.</title>
        <authorList>
            <person name="Zhang Z."/>
        </authorList>
    </citation>
    <scope>NUCLEOTIDE SEQUENCE [LARGE SCALE GENOMIC DNA]</scope>
    <source>
        <strain evidence="1 2">CCMM003</strain>
    </source>
</reference>
<sequence length="155" mass="18349">MITMTKKKLELGDVFEIETSKGKGYLQCVKLPKDTSEVEKVKVFYHLLEQKPKTIKDVISEEFYYVDFPLSAAYKKKIVSFVENVPLPKDFSCPRYYRTEHMFDSGWQIIDSKTWKRESVEVLTAEQKKISPWGIWNDTLLIENLENNWRLESWA</sequence>